<dbReference type="NCBIfam" id="TIGR01730">
    <property type="entry name" value="RND_mfp"/>
    <property type="match status" value="1"/>
</dbReference>
<dbReference type="Gene3D" id="2.40.50.100">
    <property type="match status" value="1"/>
</dbReference>
<dbReference type="InterPro" id="IPR058625">
    <property type="entry name" value="MdtA-like_BSH"/>
</dbReference>
<comment type="similarity">
    <text evidence="1">Belongs to the membrane fusion protein (MFP) (TC 8.A.1) family.</text>
</comment>
<dbReference type="PANTHER" id="PTHR30469:SF18">
    <property type="entry name" value="RESISTANCE-NODULATION-CELL DIVISION (RND) EFFLUX MEMBRANE FUSION PROTEIN-RELATED"/>
    <property type="match status" value="1"/>
</dbReference>
<dbReference type="Proteomes" id="UP000005459">
    <property type="component" value="Unassembled WGS sequence"/>
</dbReference>
<keyword evidence="2" id="KW-0175">Coiled coil</keyword>
<dbReference type="STRING" id="768671.ThimaDRAFT_2868"/>
<dbReference type="GO" id="GO:1990281">
    <property type="term" value="C:efflux pump complex"/>
    <property type="evidence" value="ECO:0007669"/>
    <property type="project" value="TreeGrafter"/>
</dbReference>
<dbReference type="PROSITE" id="PS51257">
    <property type="entry name" value="PROKAR_LIPOPROTEIN"/>
    <property type="match status" value="1"/>
</dbReference>
<dbReference type="AlphaFoldDB" id="F9UD65"/>
<reference evidence="5 6" key="1">
    <citation type="submission" date="2011-06" db="EMBL/GenBank/DDBJ databases">
        <title>The draft genome of Thiocapsa marina 5811.</title>
        <authorList>
            <consortium name="US DOE Joint Genome Institute (JGI-PGF)"/>
            <person name="Lucas S."/>
            <person name="Han J."/>
            <person name="Cheng J.-F."/>
            <person name="Goodwin L."/>
            <person name="Pitluck S."/>
            <person name="Peters L."/>
            <person name="Land M.L."/>
            <person name="Hauser L."/>
            <person name="Vogl K."/>
            <person name="Liu Z."/>
            <person name="Imhoff J."/>
            <person name="Thiel V."/>
            <person name="Frigaard N.-U."/>
            <person name="Bryant D."/>
            <person name="Woyke T.J."/>
        </authorList>
    </citation>
    <scope>NUCLEOTIDE SEQUENCE [LARGE SCALE GENOMIC DNA]</scope>
    <source>
        <strain evidence="5 6">5811</strain>
    </source>
</reference>
<dbReference type="Pfam" id="PF25876">
    <property type="entry name" value="HH_MFP_RND"/>
    <property type="match status" value="1"/>
</dbReference>
<evidence type="ECO:0000259" key="3">
    <source>
        <dbReference type="Pfam" id="PF25876"/>
    </source>
</evidence>
<dbReference type="EMBL" id="AFWV01000009">
    <property type="protein sequence ID" value="EGV17809.1"/>
    <property type="molecule type" value="Genomic_DNA"/>
</dbReference>
<dbReference type="InterPro" id="IPR058624">
    <property type="entry name" value="MdtA-like_HH"/>
</dbReference>
<feature type="coiled-coil region" evidence="2">
    <location>
        <begin position="107"/>
        <end position="172"/>
    </location>
</feature>
<gene>
    <name evidence="5" type="ORF">ThimaDRAFT_2868</name>
</gene>
<accession>F9UD65</accession>
<feature type="domain" description="Multidrug resistance protein MdtA-like alpha-helical hairpin" evidence="3">
    <location>
        <begin position="109"/>
        <end position="176"/>
    </location>
</feature>
<feature type="domain" description="Multidrug resistance protein MdtA-like barrel-sandwich hybrid" evidence="4">
    <location>
        <begin position="73"/>
        <end position="202"/>
    </location>
</feature>
<evidence type="ECO:0000313" key="6">
    <source>
        <dbReference type="Proteomes" id="UP000005459"/>
    </source>
</evidence>
<evidence type="ECO:0000259" key="4">
    <source>
        <dbReference type="Pfam" id="PF25917"/>
    </source>
</evidence>
<name>F9UD65_9GAMM</name>
<sequence>MSTRMSRIGAICVAALLGSGCEPSQDASSALEALPDPESVPWVLSARVESAPNSVWTLTGTVRARHEIPLSFRIGGEIQERFVDAGAHVEAGDVLFRLDPRDVKQQRLAAEATVASARAESENAERERERLDDLLTKRLASEQDHDRAVTAARAAEQRLLAAEASLEQARNAMRYADLLAPATGVILDVEGQVGQVVSPSQAVARLAEDGPREIEVQVPESRRVGLPPEATARLGNVAVDRSAGAASGGSAPVQVTLREIAGSADPLSRTWRARYRLPDLPGEPGLGTTVTLTFETAREASGPIARVPLGAVLERGEGPQIWRIEDGRVEPEPIELIGIVGEQAEIRTGLAPGTAVVALGAHLLMPGQAVQVLER</sequence>
<dbReference type="SUPFAM" id="SSF111369">
    <property type="entry name" value="HlyD-like secretion proteins"/>
    <property type="match status" value="1"/>
</dbReference>
<dbReference type="PANTHER" id="PTHR30469">
    <property type="entry name" value="MULTIDRUG RESISTANCE PROTEIN MDTA"/>
    <property type="match status" value="1"/>
</dbReference>
<dbReference type="eggNOG" id="COG0845">
    <property type="taxonomic scope" value="Bacteria"/>
</dbReference>
<evidence type="ECO:0000256" key="1">
    <source>
        <dbReference type="ARBA" id="ARBA00009477"/>
    </source>
</evidence>
<protein>
    <submittedName>
        <fullName evidence="5">Efflux transporter, RND family, MFP subunit</fullName>
    </submittedName>
</protein>
<evidence type="ECO:0000256" key="2">
    <source>
        <dbReference type="SAM" id="Coils"/>
    </source>
</evidence>
<dbReference type="GO" id="GO:0015562">
    <property type="term" value="F:efflux transmembrane transporter activity"/>
    <property type="evidence" value="ECO:0007669"/>
    <property type="project" value="TreeGrafter"/>
</dbReference>
<organism evidence="5 6">
    <name type="scientific">Thiocapsa marina 5811</name>
    <dbReference type="NCBI Taxonomy" id="768671"/>
    <lineage>
        <taxon>Bacteria</taxon>
        <taxon>Pseudomonadati</taxon>
        <taxon>Pseudomonadota</taxon>
        <taxon>Gammaproteobacteria</taxon>
        <taxon>Chromatiales</taxon>
        <taxon>Chromatiaceae</taxon>
        <taxon>Thiocapsa</taxon>
    </lineage>
</organism>
<dbReference type="Gene3D" id="2.40.420.20">
    <property type="match status" value="1"/>
</dbReference>
<keyword evidence="6" id="KW-1185">Reference proteome</keyword>
<dbReference type="InterPro" id="IPR006143">
    <property type="entry name" value="RND_pump_MFP"/>
</dbReference>
<dbReference type="Gene3D" id="2.40.30.170">
    <property type="match status" value="1"/>
</dbReference>
<dbReference type="Pfam" id="PF25917">
    <property type="entry name" value="BSH_RND"/>
    <property type="match status" value="1"/>
</dbReference>
<evidence type="ECO:0000313" key="5">
    <source>
        <dbReference type="EMBL" id="EGV17809.1"/>
    </source>
</evidence>
<dbReference type="RefSeq" id="WP_007193740.1">
    <property type="nucleotide sequence ID" value="NZ_AFWV01000009.1"/>
</dbReference>
<proteinExistence type="inferred from homology"/>
<dbReference type="Gene3D" id="1.10.287.470">
    <property type="entry name" value="Helix hairpin bin"/>
    <property type="match status" value="1"/>
</dbReference>